<keyword evidence="3" id="KW-1185">Reference proteome</keyword>
<dbReference type="Proteomes" id="UP000326198">
    <property type="component" value="Unassembled WGS sequence"/>
</dbReference>
<dbReference type="AlphaFoldDB" id="A0A5N7AWL2"/>
<organism evidence="2 3">
    <name type="scientific">Aspergillus bertholletiae</name>
    <dbReference type="NCBI Taxonomy" id="1226010"/>
    <lineage>
        <taxon>Eukaryota</taxon>
        <taxon>Fungi</taxon>
        <taxon>Dikarya</taxon>
        <taxon>Ascomycota</taxon>
        <taxon>Pezizomycotina</taxon>
        <taxon>Eurotiomycetes</taxon>
        <taxon>Eurotiomycetidae</taxon>
        <taxon>Eurotiales</taxon>
        <taxon>Aspergillaceae</taxon>
        <taxon>Aspergillus</taxon>
        <taxon>Aspergillus subgen. Circumdati</taxon>
    </lineage>
</organism>
<accession>A0A5N7AWL2</accession>
<name>A0A5N7AWL2_9EURO</name>
<dbReference type="OrthoDB" id="1896086at2759"/>
<evidence type="ECO:0000256" key="1">
    <source>
        <dbReference type="SAM" id="SignalP"/>
    </source>
</evidence>
<proteinExistence type="predicted"/>
<sequence>MYILPYMLPVLLTASAASIARSKTVPVDDITIHLDGPTTDGSAVGTGELAKAAKSAADDMIKWFPWKTPQASVEIEKNKCNPWTISSPTTKDEPKKLLWPPQVTAPMPLEALYSIMKVHSSDGNHILNGYLSRTDYSIFVTKAYFTPVKNLDKAALSDDVLAFCSLVLSYAKSAATPLMRDESPKLRTPFMPRNDFATLYNQVKPKLNIPLFPLFEQLACYKKRKDGKLDLVFKNEAAKSGGTMSIKAWIEGIASNKDLLTTFDKSIDGSIGGLGTKTEKMYKGTRAVPLFEFRDLDAIKTSEIENFMTNIDKSIQTLHDKYKAAPK</sequence>
<protein>
    <submittedName>
        <fullName evidence="2">Uncharacterized protein</fullName>
    </submittedName>
</protein>
<gene>
    <name evidence="2" type="ORF">BDV26DRAFT_284449</name>
</gene>
<keyword evidence="1" id="KW-0732">Signal</keyword>
<feature type="chain" id="PRO_5024879632" evidence="1">
    <location>
        <begin position="23"/>
        <end position="327"/>
    </location>
</feature>
<reference evidence="2 3" key="1">
    <citation type="submission" date="2019-04" db="EMBL/GenBank/DDBJ databases">
        <title>Friends and foes A comparative genomics studyof 23 Aspergillus species from section Flavi.</title>
        <authorList>
            <consortium name="DOE Joint Genome Institute"/>
            <person name="Kjaerbolling I."/>
            <person name="Vesth T."/>
            <person name="Frisvad J.C."/>
            <person name="Nybo J.L."/>
            <person name="Theobald S."/>
            <person name="Kildgaard S."/>
            <person name="Isbrandt T."/>
            <person name="Kuo A."/>
            <person name="Sato A."/>
            <person name="Lyhne E.K."/>
            <person name="Kogle M.E."/>
            <person name="Wiebenga A."/>
            <person name="Kun R.S."/>
            <person name="Lubbers R.J."/>
            <person name="Makela M.R."/>
            <person name="Barry K."/>
            <person name="Chovatia M."/>
            <person name="Clum A."/>
            <person name="Daum C."/>
            <person name="Haridas S."/>
            <person name="He G."/>
            <person name="LaButti K."/>
            <person name="Lipzen A."/>
            <person name="Mondo S."/>
            <person name="Riley R."/>
            <person name="Salamov A."/>
            <person name="Simmons B.A."/>
            <person name="Magnuson J.K."/>
            <person name="Henrissat B."/>
            <person name="Mortensen U.H."/>
            <person name="Larsen T.O."/>
            <person name="Devries R.P."/>
            <person name="Grigoriev I.V."/>
            <person name="Machida M."/>
            <person name="Baker S.E."/>
            <person name="Andersen M.R."/>
        </authorList>
    </citation>
    <scope>NUCLEOTIDE SEQUENCE [LARGE SCALE GENOMIC DNA]</scope>
    <source>
        <strain evidence="2 3">IBT 29228</strain>
    </source>
</reference>
<feature type="signal peptide" evidence="1">
    <location>
        <begin position="1"/>
        <end position="22"/>
    </location>
</feature>
<dbReference type="EMBL" id="ML736290">
    <property type="protein sequence ID" value="KAE8374247.1"/>
    <property type="molecule type" value="Genomic_DNA"/>
</dbReference>
<evidence type="ECO:0000313" key="2">
    <source>
        <dbReference type="EMBL" id="KAE8374247.1"/>
    </source>
</evidence>
<evidence type="ECO:0000313" key="3">
    <source>
        <dbReference type="Proteomes" id="UP000326198"/>
    </source>
</evidence>